<reference evidence="3 4" key="1">
    <citation type="submission" date="2020-08" db="EMBL/GenBank/DDBJ databases">
        <title>Genomic Encyclopedia of Type Strains, Phase IV (KMG-IV): sequencing the most valuable type-strain genomes for metagenomic binning, comparative biology and taxonomic classification.</title>
        <authorList>
            <person name="Goeker M."/>
        </authorList>
    </citation>
    <scope>NUCLEOTIDE SEQUENCE [LARGE SCALE GENOMIC DNA]</scope>
    <source>
        <strain evidence="3 4">DSM 45615</strain>
    </source>
</reference>
<evidence type="ECO:0000313" key="3">
    <source>
        <dbReference type="EMBL" id="MBB5140227.1"/>
    </source>
</evidence>
<dbReference type="Gene3D" id="3.30.360.10">
    <property type="entry name" value="Dihydrodipicolinate Reductase, domain 2"/>
    <property type="match status" value="1"/>
</dbReference>
<comment type="caution">
    <text evidence="3">The sequence shown here is derived from an EMBL/GenBank/DDBJ whole genome shotgun (WGS) entry which is preliminary data.</text>
</comment>
<accession>A0A840PSW7</accession>
<evidence type="ECO:0000313" key="4">
    <source>
        <dbReference type="Proteomes" id="UP000578449"/>
    </source>
</evidence>
<dbReference type="EMBL" id="JACHGN010000038">
    <property type="protein sequence ID" value="MBB5140227.1"/>
    <property type="molecule type" value="Genomic_DNA"/>
</dbReference>
<dbReference type="AlphaFoldDB" id="A0A840PSW7"/>
<dbReference type="InterPro" id="IPR036291">
    <property type="entry name" value="NAD(P)-bd_dom_sf"/>
</dbReference>
<dbReference type="RefSeq" id="WP_185057020.1">
    <property type="nucleotide sequence ID" value="NZ_BAABIX010000060.1"/>
</dbReference>
<dbReference type="InterPro" id="IPR052515">
    <property type="entry name" value="Gfo/Idh/MocA_Oxidoreductase"/>
</dbReference>
<feature type="domain" description="Gfo/Idh/MocA-like oxidoreductase N-terminal" evidence="1">
    <location>
        <begin position="6"/>
        <end position="117"/>
    </location>
</feature>
<dbReference type="InterPro" id="IPR000683">
    <property type="entry name" value="Gfo/Idh/MocA-like_OxRdtase_N"/>
</dbReference>
<dbReference type="Pfam" id="PF22725">
    <property type="entry name" value="GFO_IDH_MocA_C3"/>
    <property type="match status" value="1"/>
</dbReference>
<organism evidence="3 4">
    <name type="scientific">Thermocatellispora tengchongensis</name>
    <dbReference type="NCBI Taxonomy" id="1073253"/>
    <lineage>
        <taxon>Bacteria</taxon>
        <taxon>Bacillati</taxon>
        <taxon>Actinomycetota</taxon>
        <taxon>Actinomycetes</taxon>
        <taxon>Streptosporangiales</taxon>
        <taxon>Streptosporangiaceae</taxon>
        <taxon>Thermocatellispora</taxon>
    </lineage>
</organism>
<name>A0A840PSW7_9ACTN</name>
<feature type="domain" description="GFO/IDH/MocA-like oxidoreductase" evidence="2">
    <location>
        <begin position="135"/>
        <end position="254"/>
    </location>
</feature>
<dbReference type="PANTHER" id="PTHR43249:SF1">
    <property type="entry name" value="D-GLUCOSIDE 3-DEHYDROGENASE"/>
    <property type="match status" value="1"/>
</dbReference>
<gene>
    <name evidence="3" type="ORF">HNP84_009994</name>
</gene>
<sequence length="351" mass="37631">MPDPLRAALVGAGHIARNAHLPAVHALAGAVELVAVTDADAQRAAAFAAEHRVPRAYADLSTLLDKERPDLVLVATPSATHAAITIQCLEADASVYCEKPLCASLAEHDAILAAERAGGGWCVPVFQWRSGSAARHLRDLLAAGTLGPPLLALCHTLWYRGPDYYAVPWRGRRDTEIGGATTTQGIHAIDLLLWLLPDWAEVTAGIATLDRDLETETVSMAQVRFASGALAGLVSSVLSPAERSSLRLDCRHATVQLEHLYQYDNADWTLTPAPGRPDPWAPPADEPASHTTHLARTVARLRDGSQPEDTAEDARRTVEFLTALYKSALTGAPVSRGGIGPDDPFYRSMWG</sequence>
<dbReference type="SUPFAM" id="SSF51735">
    <property type="entry name" value="NAD(P)-binding Rossmann-fold domains"/>
    <property type="match status" value="1"/>
</dbReference>
<dbReference type="InterPro" id="IPR055170">
    <property type="entry name" value="GFO_IDH_MocA-like_dom"/>
</dbReference>
<dbReference type="SUPFAM" id="SSF55347">
    <property type="entry name" value="Glyceraldehyde-3-phosphate dehydrogenase-like, C-terminal domain"/>
    <property type="match status" value="1"/>
</dbReference>
<evidence type="ECO:0000259" key="1">
    <source>
        <dbReference type="Pfam" id="PF01408"/>
    </source>
</evidence>
<dbReference type="Proteomes" id="UP000578449">
    <property type="component" value="Unassembled WGS sequence"/>
</dbReference>
<protein>
    <submittedName>
        <fullName evidence="3">Putative dehydrogenase</fullName>
    </submittedName>
</protein>
<proteinExistence type="predicted"/>
<dbReference type="Gene3D" id="3.40.50.720">
    <property type="entry name" value="NAD(P)-binding Rossmann-like Domain"/>
    <property type="match status" value="1"/>
</dbReference>
<dbReference type="PANTHER" id="PTHR43249">
    <property type="entry name" value="UDP-N-ACETYL-2-AMINO-2-DEOXY-D-GLUCURONATE OXIDASE"/>
    <property type="match status" value="1"/>
</dbReference>
<evidence type="ECO:0000259" key="2">
    <source>
        <dbReference type="Pfam" id="PF22725"/>
    </source>
</evidence>
<dbReference type="Pfam" id="PF01408">
    <property type="entry name" value="GFO_IDH_MocA"/>
    <property type="match status" value="1"/>
</dbReference>
<dbReference type="GO" id="GO:0000166">
    <property type="term" value="F:nucleotide binding"/>
    <property type="evidence" value="ECO:0007669"/>
    <property type="project" value="InterPro"/>
</dbReference>
<keyword evidence="4" id="KW-1185">Reference proteome</keyword>